<evidence type="ECO:0000313" key="2">
    <source>
        <dbReference type="Proteomes" id="UP000078540"/>
    </source>
</evidence>
<dbReference type="EMBL" id="KQ976483">
    <property type="protein sequence ID" value="KYM83694.1"/>
    <property type="molecule type" value="Genomic_DNA"/>
</dbReference>
<dbReference type="Proteomes" id="UP000078540">
    <property type="component" value="Unassembled WGS sequence"/>
</dbReference>
<reference evidence="1 2" key="1">
    <citation type="submission" date="2015-09" db="EMBL/GenBank/DDBJ databases">
        <title>Atta colombica WGS genome.</title>
        <authorList>
            <person name="Nygaard S."/>
            <person name="Hu H."/>
            <person name="Boomsma J."/>
            <person name="Zhang G."/>
        </authorList>
    </citation>
    <scope>NUCLEOTIDE SEQUENCE [LARGE SCALE GENOMIC DNA]</scope>
    <source>
        <strain evidence="1">Treedump-2</strain>
        <tissue evidence="1">Whole body</tissue>
    </source>
</reference>
<accession>A0A151I4A7</accession>
<protein>
    <submittedName>
        <fullName evidence="1">Uncharacterized protein</fullName>
    </submittedName>
</protein>
<dbReference type="AlphaFoldDB" id="A0A151I4A7"/>
<organism evidence="1 2">
    <name type="scientific">Atta colombica</name>
    <dbReference type="NCBI Taxonomy" id="520822"/>
    <lineage>
        <taxon>Eukaryota</taxon>
        <taxon>Metazoa</taxon>
        <taxon>Ecdysozoa</taxon>
        <taxon>Arthropoda</taxon>
        <taxon>Hexapoda</taxon>
        <taxon>Insecta</taxon>
        <taxon>Pterygota</taxon>
        <taxon>Neoptera</taxon>
        <taxon>Endopterygota</taxon>
        <taxon>Hymenoptera</taxon>
        <taxon>Apocrita</taxon>
        <taxon>Aculeata</taxon>
        <taxon>Formicoidea</taxon>
        <taxon>Formicidae</taxon>
        <taxon>Myrmicinae</taxon>
        <taxon>Atta</taxon>
    </lineage>
</organism>
<sequence length="150" mass="16154">MWLSLTASLSSGHYGHDSLGFANLQISAVRSPYVWPLMSGLNYGSIAAVTVTSSASCPFCELHKIYKLANNHESNSENGRISANECFDKAASPAHAVNLLAPQIPDFGDADSENAQLWIQCVDKIGRIHGAPDDVVLLAETTRLIKTALR</sequence>
<name>A0A151I4A7_9HYME</name>
<gene>
    <name evidence="1" type="ORF">ALC53_05843</name>
</gene>
<keyword evidence="2" id="KW-1185">Reference proteome</keyword>
<evidence type="ECO:0000313" key="1">
    <source>
        <dbReference type="EMBL" id="KYM83694.1"/>
    </source>
</evidence>
<proteinExistence type="predicted"/>